<organism evidence="1 2">
    <name type="scientific">Peribacillus simplex</name>
    <dbReference type="NCBI Taxonomy" id="1478"/>
    <lineage>
        <taxon>Bacteria</taxon>
        <taxon>Bacillati</taxon>
        <taxon>Bacillota</taxon>
        <taxon>Bacilli</taxon>
        <taxon>Bacillales</taxon>
        <taxon>Bacillaceae</taxon>
        <taxon>Peribacillus</taxon>
    </lineage>
</organism>
<reference evidence="1" key="1">
    <citation type="submission" date="2023-06" db="EMBL/GenBank/DDBJ databases">
        <title>Comparative genomics of Bacillaceae isolates and their secondary metabolite potential.</title>
        <authorList>
            <person name="Song L."/>
            <person name="Nielsen L.J."/>
            <person name="Mohite O."/>
            <person name="Xu X."/>
            <person name="Weber T."/>
            <person name="Kovacs A.T."/>
        </authorList>
    </citation>
    <scope>NUCLEOTIDE SEQUENCE</scope>
    <source>
        <strain evidence="1">D8_B_37</strain>
    </source>
</reference>
<gene>
    <name evidence="1" type="ORF">QUF89_13155</name>
</gene>
<dbReference type="EMBL" id="JAUCEY010000008">
    <property type="protein sequence ID" value="MDM5453133.1"/>
    <property type="molecule type" value="Genomic_DNA"/>
</dbReference>
<name>A0AAW7IS48_9BACI</name>
<accession>A0AAW7IS48</accession>
<dbReference type="AlphaFoldDB" id="A0AAW7IS48"/>
<evidence type="ECO:0000313" key="2">
    <source>
        <dbReference type="Proteomes" id="UP001234602"/>
    </source>
</evidence>
<sequence length="75" mass="8744">MKSDMFGKLNSEILLEFISRLMTTLAGKEVMLTNKRTWTIFMINPYDPLKVLIKTSEGIIDLRVEKEWRIGRIIG</sequence>
<protein>
    <submittedName>
        <fullName evidence="1">Uncharacterized protein</fullName>
    </submittedName>
</protein>
<comment type="caution">
    <text evidence="1">The sequence shown here is derived from an EMBL/GenBank/DDBJ whole genome shotgun (WGS) entry which is preliminary data.</text>
</comment>
<dbReference type="Proteomes" id="UP001234602">
    <property type="component" value="Unassembled WGS sequence"/>
</dbReference>
<evidence type="ECO:0000313" key="1">
    <source>
        <dbReference type="EMBL" id="MDM5453133.1"/>
    </source>
</evidence>
<proteinExistence type="predicted"/>